<name>A0A3E2DEQ4_9ACTN</name>
<dbReference type="Gene3D" id="3.40.50.300">
    <property type="entry name" value="P-loop containing nucleotide triphosphate hydrolases"/>
    <property type="match status" value="2"/>
</dbReference>
<organism evidence="3 4">
    <name type="scientific">Cutibacterium avidum</name>
    <dbReference type="NCBI Taxonomy" id="33010"/>
    <lineage>
        <taxon>Bacteria</taxon>
        <taxon>Bacillati</taxon>
        <taxon>Actinomycetota</taxon>
        <taxon>Actinomycetes</taxon>
        <taxon>Propionibacteriales</taxon>
        <taxon>Propionibacteriaceae</taxon>
        <taxon>Cutibacterium</taxon>
    </lineage>
</organism>
<evidence type="ECO:0000256" key="2">
    <source>
        <dbReference type="ARBA" id="ARBA00022840"/>
    </source>
</evidence>
<dbReference type="InterPro" id="IPR015854">
    <property type="entry name" value="ABC_transpr_LolD-like"/>
</dbReference>
<dbReference type="InterPro" id="IPR003593">
    <property type="entry name" value="AAA+_ATPase"/>
</dbReference>
<dbReference type="SMART" id="SM00382">
    <property type="entry name" value="AAA"/>
    <property type="match status" value="1"/>
</dbReference>
<dbReference type="GO" id="GO:0005524">
    <property type="term" value="F:ATP binding"/>
    <property type="evidence" value="ECO:0007669"/>
    <property type="project" value="UniProtKB-KW"/>
</dbReference>
<protein>
    <submittedName>
        <fullName evidence="3">Uncharacterized protein</fullName>
    </submittedName>
</protein>
<dbReference type="InterPro" id="IPR003439">
    <property type="entry name" value="ABC_transporter-like_ATP-bd"/>
</dbReference>
<dbReference type="RefSeq" id="WP_065673883.1">
    <property type="nucleotide sequence ID" value="NZ_AP024308.1"/>
</dbReference>
<reference evidence="3 4" key="1">
    <citation type="submission" date="2017-07" db="EMBL/GenBank/DDBJ databases">
        <authorList>
            <person name="Sun Z.S."/>
            <person name="Albrecht U."/>
            <person name="Echele G."/>
            <person name="Lee C.C."/>
        </authorList>
    </citation>
    <scope>NUCLEOTIDE SEQUENCE [LARGE SCALE GENOMIC DNA]</scope>
    <source>
        <strain evidence="3 4">P16-029</strain>
    </source>
</reference>
<proteinExistence type="predicted"/>
<dbReference type="GO" id="GO:0016887">
    <property type="term" value="F:ATP hydrolysis activity"/>
    <property type="evidence" value="ECO:0007669"/>
    <property type="project" value="InterPro"/>
</dbReference>
<dbReference type="Proteomes" id="UP000259211">
    <property type="component" value="Unassembled WGS sequence"/>
</dbReference>
<evidence type="ECO:0000313" key="4">
    <source>
        <dbReference type="Proteomes" id="UP000259211"/>
    </source>
</evidence>
<comment type="caution">
    <text evidence="3">The sequence shown here is derived from an EMBL/GenBank/DDBJ whole genome shotgun (WGS) entry which is preliminary data.</text>
</comment>
<dbReference type="SUPFAM" id="SSF52540">
    <property type="entry name" value="P-loop containing nucleoside triphosphate hydrolases"/>
    <property type="match status" value="1"/>
</dbReference>
<dbReference type="InterPro" id="IPR027417">
    <property type="entry name" value="P-loop_NTPase"/>
</dbReference>
<sequence>MIVLDDVTVWLPGRGTVVNDVTFSLDAGTVTCLVGRRGSGATMLLRLLAGQLPAGARVQGRALIDGTDVMDLGPDLLAETTQIIDTDLLTLADLPDSDSVEVGPWTRRPPGTWPLDVRAQLAASLVTPAVANTQGIILVDHPTSGLNNSQRDVLTTRLRELADRGATVLWADHDLDAVWAGADRIVEMSAGSVVSDSPAGSWVPQGLPLPIGRALASLAGHQDSAIPAGTLPTVFSGLPRPRHDHEHRTGPVMTVIDCHDLGLEGPDIVIHDRESLAIVRAEDLADATDLKAAHDPDAPVRPEPVASQLLHALPRPGRSLSSASLRPSQDLHKLAGTTELASRRQRDLSRGERAWLRVHDRLRSLDPLFLAHADHDLDPIERSQVSESLFDEPAGLRIVTTRDVEFLVRAVHRVIVIDGHRVIADRSPLALGLAPLTRVGALTGSQHHMTLGDVIDSLDLVEGRTS</sequence>
<dbReference type="PROSITE" id="PS50893">
    <property type="entry name" value="ABC_TRANSPORTER_2"/>
    <property type="match status" value="1"/>
</dbReference>
<dbReference type="PANTHER" id="PTHR24220">
    <property type="entry name" value="IMPORT ATP-BINDING PROTEIN"/>
    <property type="match status" value="1"/>
</dbReference>
<keyword evidence="1" id="KW-0547">Nucleotide-binding</keyword>
<accession>A0A3E2DEQ4</accession>
<dbReference type="GO" id="GO:0022857">
    <property type="term" value="F:transmembrane transporter activity"/>
    <property type="evidence" value="ECO:0007669"/>
    <property type="project" value="TreeGrafter"/>
</dbReference>
<evidence type="ECO:0000313" key="3">
    <source>
        <dbReference type="EMBL" id="RFT43866.1"/>
    </source>
</evidence>
<dbReference type="EMBL" id="NOWI01000006">
    <property type="protein sequence ID" value="RFT43866.1"/>
    <property type="molecule type" value="Genomic_DNA"/>
</dbReference>
<dbReference type="Pfam" id="PF00005">
    <property type="entry name" value="ABC_tran"/>
    <property type="match status" value="1"/>
</dbReference>
<evidence type="ECO:0000256" key="1">
    <source>
        <dbReference type="ARBA" id="ARBA00022741"/>
    </source>
</evidence>
<dbReference type="GO" id="GO:0005886">
    <property type="term" value="C:plasma membrane"/>
    <property type="evidence" value="ECO:0007669"/>
    <property type="project" value="TreeGrafter"/>
</dbReference>
<gene>
    <name evidence="3" type="ORF">CHT91_07480</name>
</gene>
<dbReference type="PANTHER" id="PTHR24220:SF684">
    <property type="entry name" value="FE(3+) IONS IMPORT ATP-BINDING PROTEIN FBPC"/>
    <property type="match status" value="1"/>
</dbReference>
<dbReference type="AlphaFoldDB" id="A0A3E2DEQ4"/>
<keyword evidence="2" id="KW-0067">ATP-binding</keyword>